<evidence type="ECO:0000259" key="5">
    <source>
        <dbReference type="Pfam" id="PF16076"/>
    </source>
</evidence>
<feature type="region of interest" description="Disordered" evidence="4">
    <location>
        <begin position="99"/>
        <end position="127"/>
    </location>
</feature>
<feature type="domain" description="Acyltransferase C-terminal" evidence="5">
    <location>
        <begin position="165"/>
        <end position="226"/>
    </location>
</feature>
<keyword evidence="3" id="KW-0012">Acyltransferase</keyword>
<dbReference type="PANTHER" id="PTHR10983:SF2">
    <property type="entry name" value="ACYL-COA:LYSOPHOSPHATIDYLGLYCEROL ACYLTRANSFERASE 1"/>
    <property type="match status" value="1"/>
</dbReference>
<dbReference type="EMBL" id="CADEBD010000443">
    <property type="protein sequence ID" value="CAB3255973.1"/>
    <property type="molecule type" value="Genomic_DNA"/>
</dbReference>
<dbReference type="Proteomes" id="UP000494256">
    <property type="component" value="Unassembled WGS sequence"/>
</dbReference>
<dbReference type="PANTHER" id="PTHR10983">
    <property type="entry name" value="1-ACYLGLYCEROL-3-PHOSPHATE ACYLTRANSFERASE-RELATED"/>
    <property type="match status" value="1"/>
</dbReference>
<protein>
    <recommendedName>
        <fullName evidence="5">Acyltransferase C-terminal domain-containing protein</fullName>
    </recommendedName>
</protein>
<accession>A0A8S1BC10</accession>
<evidence type="ECO:0000313" key="7">
    <source>
        <dbReference type="Proteomes" id="UP000494256"/>
    </source>
</evidence>
<evidence type="ECO:0000256" key="1">
    <source>
        <dbReference type="ARBA" id="ARBA00008655"/>
    </source>
</evidence>
<dbReference type="InterPro" id="IPR032098">
    <property type="entry name" value="Acyltransf_C"/>
</dbReference>
<organism evidence="6 7">
    <name type="scientific">Arctia plantaginis</name>
    <name type="common">Wood tiger moth</name>
    <name type="synonym">Phalaena plantaginis</name>
    <dbReference type="NCBI Taxonomy" id="874455"/>
    <lineage>
        <taxon>Eukaryota</taxon>
        <taxon>Metazoa</taxon>
        <taxon>Ecdysozoa</taxon>
        <taxon>Arthropoda</taxon>
        <taxon>Hexapoda</taxon>
        <taxon>Insecta</taxon>
        <taxon>Pterygota</taxon>
        <taxon>Neoptera</taxon>
        <taxon>Endopterygota</taxon>
        <taxon>Lepidoptera</taxon>
        <taxon>Glossata</taxon>
        <taxon>Ditrysia</taxon>
        <taxon>Noctuoidea</taxon>
        <taxon>Erebidae</taxon>
        <taxon>Arctiinae</taxon>
        <taxon>Arctia</taxon>
    </lineage>
</organism>
<dbReference type="AlphaFoldDB" id="A0A8S1BC10"/>
<proteinExistence type="inferred from homology"/>
<evidence type="ECO:0000256" key="2">
    <source>
        <dbReference type="ARBA" id="ARBA00022679"/>
    </source>
</evidence>
<dbReference type="OrthoDB" id="297496at2759"/>
<dbReference type="GO" id="GO:0005783">
    <property type="term" value="C:endoplasmic reticulum"/>
    <property type="evidence" value="ECO:0007669"/>
    <property type="project" value="TreeGrafter"/>
</dbReference>
<comment type="caution">
    <text evidence="6">The sequence shown here is derived from an EMBL/GenBank/DDBJ whole genome shotgun (WGS) entry which is preliminary data.</text>
</comment>
<dbReference type="GO" id="GO:0016746">
    <property type="term" value="F:acyltransferase activity"/>
    <property type="evidence" value="ECO:0007669"/>
    <property type="project" value="UniProtKB-KW"/>
</dbReference>
<feature type="compositionally biased region" description="Basic and acidic residues" evidence="4">
    <location>
        <begin position="109"/>
        <end position="118"/>
    </location>
</feature>
<comment type="similarity">
    <text evidence="1">Belongs to the 1-acyl-sn-glycerol-3-phosphate acyltransferase family.</text>
</comment>
<evidence type="ECO:0000256" key="3">
    <source>
        <dbReference type="ARBA" id="ARBA00023315"/>
    </source>
</evidence>
<name>A0A8S1BC10_ARCPL</name>
<keyword evidence="2" id="KW-0808">Transferase</keyword>
<dbReference type="GO" id="GO:0036149">
    <property type="term" value="P:phosphatidylinositol acyl-chain remodeling"/>
    <property type="evidence" value="ECO:0007669"/>
    <property type="project" value="TreeGrafter"/>
</dbReference>
<dbReference type="Pfam" id="PF16076">
    <property type="entry name" value="Acyltransf_C"/>
    <property type="match status" value="1"/>
</dbReference>
<gene>
    <name evidence="6" type="ORF">APLA_LOCUS15524</name>
</gene>
<reference evidence="6 7" key="1">
    <citation type="submission" date="2020-04" db="EMBL/GenBank/DDBJ databases">
        <authorList>
            <person name="Wallbank WR R."/>
            <person name="Pardo Diaz C."/>
            <person name="Kozak K."/>
            <person name="Martin S."/>
            <person name="Jiggins C."/>
            <person name="Moest M."/>
            <person name="Warren A I."/>
            <person name="Byers J.R.P. K."/>
            <person name="Montejo-Kovacevich G."/>
            <person name="Yen C E."/>
        </authorList>
    </citation>
    <scope>NUCLEOTIDE SEQUENCE [LARGE SCALE GENOMIC DNA]</scope>
</reference>
<sequence>MILNNGYTLKYTLLSSNFTENHYRGKAKRESSLEELRRHIHKFYIPLARQFIVLFPEGGFLHKRREISHRFAEKNNLPKLEYVSLPRAGAMKVIMEEIGPTTNHGAGTSKEENAKKENNLSQNNSKTSMQVKVGDSIEWVLDVTIAYPNRIPLHLVDVVCGIRPPCTTHLHYRLYPSSEVPTDNEGMTQWLYDRFIEKDKMLEEFYATGKFPPQVGPANSSTKQNKHSIKELQIKQVLLCTRLCMINA</sequence>
<dbReference type="CDD" id="cd07990">
    <property type="entry name" value="LPLAT_LCLAT1-like"/>
    <property type="match status" value="1"/>
</dbReference>
<evidence type="ECO:0000313" key="6">
    <source>
        <dbReference type="EMBL" id="CAB3255973.1"/>
    </source>
</evidence>
<evidence type="ECO:0000256" key="4">
    <source>
        <dbReference type="SAM" id="MobiDB-lite"/>
    </source>
</evidence>